<dbReference type="GO" id="GO:0016020">
    <property type="term" value="C:membrane"/>
    <property type="evidence" value="ECO:0007669"/>
    <property type="project" value="GOC"/>
</dbReference>
<keyword evidence="3" id="KW-0443">Lipid metabolism</keyword>
<dbReference type="InterPro" id="IPR005162">
    <property type="entry name" value="Retrotrans_gag_dom"/>
</dbReference>
<dbReference type="Pfam" id="PF04734">
    <property type="entry name" value="Ceramidase_alk"/>
    <property type="match status" value="1"/>
</dbReference>
<feature type="active site" description="Nucleophile" evidence="1">
    <location>
        <position position="387"/>
    </location>
</feature>
<evidence type="ECO:0000259" key="7">
    <source>
        <dbReference type="Pfam" id="PF04734"/>
    </source>
</evidence>
<dbReference type="GO" id="GO:0046512">
    <property type="term" value="P:sphingosine biosynthetic process"/>
    <property type="evidence" value="ECO:0007669"/>
    <property type="project" value="TreeGrafter"/>
</dbReference>
<feature type="domain" description="Neutral/alkaline non-lysosomal ceramidase N-terminal" evidence="7">
    <location>
        <begin position="74"/>
        <end position="636"/>
    </location>
</feature>
<dbReference type="AlphaFoldDB" id="A0A5D3BGP4"/>
<feature type="compositionally biased region" description="Basic and acidic residues" evidence="4">
    <location>
        <begin position="823"/>
        <end position="836"/>
    </location>
</feature>
<evidence type="ECO:0000259" key="6">
    <source>
        <dbReference type="Pfam" id="PF03732"/>
    </source>
</evidence>
<evidence type="ECO:0000256" key="2">
    <source>
        <dbReference type="PIRSR" id="PIRSR606823-2"/>
    </source>
</evidence>
<comment type="cofactor">
    <cofactor evidence="2">
        <name>Zn(2+)</name>
        <dbReference type="ChEBI" id="CHEBI:29105"/>
    </cofactor>
    <text evidence="2">Binds 1 zinc ion per subunit.</text>
</comment>
<evidence type="ECO:0000256" key="4">
    <source>
        <dbReference type="SAM" id="MobiDB-lite"/>
    </source>
</evidence>
<dbReference type="EMBL" id="SSTD01018933">
    <property type="protein sequence ID" value="TYJ97348.1"/>
    <property type="molecule type" value="Genomic_DNA"/>
</dbReference>
<accession>A0A5D3BGP4</accession>
<keyword evidence="2" id="KW-0862">Zinc</keyword>
<evidence type="ECO:0000256" key="1">
    <source>
        <dbReference type="PIRSR" id="PIRSR606823-1"/>
    </source>
</evidence>
<dbReference type="Pfam" id="PF03732">
    <property type="entry name" value="Retrotrans_gag"/>
    <property type="match status" value="1"/>
</dbReference>
<feature type="binding site" evidence="2">
    <location>
        <position position="165"/>
    </location>
    <ligand>
        <name>Zn(2+)</name>
        <dbReference type="ChEBI" id="CHEBI:29105"/>
    </ligand>
</feature>
<feature type="binding site" evidence="2">
    <location>
        <position position="274"/>
    </location>
    <ligand>
        <name>Zn(2+)</name>
        <dbReference type="ChEBI" id="CHEBI:29105"/>
    </ligand>
</feature>
<evidence type="ECO:0000313" key="9">
    <source>
        <dbReference type="Proteomes" id="UP000321947"/>
    </source>
</evidence>
<feature type="region of interest" description="Disordered" evidence="4">
    <location>
        <begin position="808"/>
        <end position="836"/>
    </location>
</feature>
<evidence type="ECO:0000313" key="8">
    <source>
        <dbReference type="EMBL" id="TYJ97348.1"/>
    </source>
</evidence>
<dbReference type="GO" id="GO:0046514">
    <property type="term" value="P:ceramide catabolic process"/>
    <property type="evidence" value="ECO:0007669"/>
    <property type="project" value="InterPro"/>
</dbReference>
<dbReference type="PANTHER" id="PTHR12670:SF1">
    <property type="entry name" value="NEUTRAL CERAMIDASE"/>
    <property type="match status" value="1"/>
</dbReference>
<keyword evidence="3" id="KW-0378">Hydrolase</keyword>
<feature type="domain" description="Retrotransposon gag" evidence="6">
    <location>
        <begin position="686"/>
        <end position="756"/>
    </location>
</feature>
<evidence type="ECO:0000256" key="5">
    <source>
        <dbReference type="SAM" id="Phobius"/>
    </source>
</evidence>
<dbReference type="Proteomes" id="UP000321947">
    <property type="component" value="Unassembled WGS sequence"/>
</dbReference>
<organism evidence="8 9">
    <name type="scientific">Cucumis melo var. makuwa</name>
    <name type="common">Oriental melon</name>
    <dbReference type="NCBI Taxonomy" id="1194695"/>
    <lineage>
        <taxon>Eukaryota</taxon>
        <taxon>Viridiplantae</taxon>
        <taxon>Streptophyta</taxon>
        <taxon>Embryophyta</taxon>
        <taxon>Tracheophyta</taxon>
        <taxon>Spermatophyta</taxon>
        <taxon>Magnoliopsida</taxon>
        <taxon>eudicotyledons</taxon>
        <taxon>Gunneridae</taxon>
        <taxon>Pentapetalae</taxon>
        <taxon>rosids</taxon>
        <taxon>fabids</taxon>
        <taxon>Cucurbitales</taxon>
        <taxon>Cucurbitaceae</taxon>
        <taxon>Benincaseae</taxon>
        <taxon>Cucumis</taxon>
    </lineage>
</organism>
<evidence type="ECO:0000256" key="3">
    <source>
        <dbReference type="RuleBase" id="RU366019"/>
    </source>
</evidence>
<dbReference type="GO" id="GO:0017040">
    <property type="term" value="F:N-acylsphingosine amidohydrolase activity"/>
    <property type="evidence" value="ECO:0007669"/>
    <property type="project" value="UniProtKB-UniRule"/>
</dbReference>
<name>A0A5D3BGP4_CUCMM</name>
<proteinExistence type="inferred from homology"/>
<dbReference type="EC" id="3.5.1.23" evidence="3"/>
<dbReference type="GO" id="GO:0046872">
    <property type="term" value="F:metal ion binding"/>
    <property type="evidence" value="ECO:0007669"/>
    <property type="project" value="UniProtKB-KW"/>
</dbReference>
<sequence>MVSSGVMALKRVVDVGLVVRFGLWIYGLVGNTVIILDNFQYPLLIFVFHSEISVMSLWYVLSQSTRSVLSESKYLIGLGSHDITGPAADVNMMGYANAEQIASGVHFRLRARAFIVAEPQGKRVVFVNLDACMASQIVTIKVLERLKARYGDLYTEKNVAISGIHSHAGPGGYLQYIVYIVTSLGFVRQSFDVLVDGIEKSIIQAHENLSPGSILINKGELIDAGVNRSPSAYLNNPASECSKYKYDVDKEMTLLKFIDDEWGPVGTFNWFATHGTSMSRTNSLISGDNKGAAARFMEDWFEQKGTGTLHPGESEADSIPRRVSNIIPEVYKDKQELLERAASFQSQPGRPATRALSVSSRVRNVLRQADRPQFVSAFCQSNCGDVSPNTLGAFCLDTELPCDFNHSTCGGKNELCYGRGPGYPDEFESTRIIGERQFRKAVDLFGKASEHLTGKVDFRHSYVDFSHLEVSLTKQGGAAEVVKTCPAAMGFAFAAGTTDGPGAFDFKQGDDKGNPFWKLVRNLLKAPGNEQISCQSPKPILLDTGEMKIPYDWAPTILPIQILRIGQLVILSVPGEFTTMAGRRLRDAVKTVLTTGANKEFNSNVHVVIAGLTNTYSQYVTTFEEYKMQRYESTKTWENRGIWPRRLKRGCFSEIADDGRKLIFNIEEYKRINSQIEKQRQQQQVILSFDGPALDWYRSRDEQEAFKDWADLKQRMLIRFRSIRDGTSVGRFLSIKQETTVEEYRNWFDKLLALVAFLQTVMMKLALKIENREMVRKECGLSSVYRGKLSFKPNAKNTTTVTANETQADGNFPMRTTTLRGVKTGDNRREGPTKRLSDTEFQSQREKKYLVGQQWKGKEKKELRMLVVKENGEEMEIIEEEYYDADVKSIEIENVENLNIELTVP</sequence>
<keyword evidence="5" id="KW-1133">Transmembrane helix</keyword>
<dbReference type="PANTHER" id="PTHR12670">
    <property type="entry name" value="CERAMIDASE"/>
    <property type="match status" value="1"/>
</dbReference>
<dbReference type="GO" id="GO:0005576">
    <property type="term" value="C:extracellular region"/>
    <property type="evidence" value="ECO:0007669"/>
    <property type="project" value="TreeGrafter"/>
</dbReference>
<feature type="compositionally biased region" description="Polar residues" evidence="4">
    <location>
        <begin position="808"/>
        <end position="819"/>
    </location>
</feature>
<comment type="similarity">
    <text evidence="3">Belongs to the neutral ceramidase family.</text>
</comment>
<protein>
    <recommendedName>
        <fullName evidence="3">Neutral ceramidase</fullName>
        <ecNumber evidence="3">3.5.1.23</ecNumber>
    </recommendedName>
</protein>
<keyword evidence="3" id="KW-0746">Sphingolipid metabolism</keyword>
<feature type="binding site" evidence="2">
    <location>
        <position position="619"/>
    </location>
    <ligand>
        <name>Zn(2+)</name>
        <dbReference type="ChEBI" id="CHEBI:29105"/>
    </ligand>
</feature>
<comment type="catalytic activity">
    <reaction evidence="3">
        <text>an N-acylsphing-4-enine + H2O = sphing-4-enine + a fatty acid</text>
        <dbReference type="Rhea" id="RHEA:20856"/>
        <dbReference type="ChEBI" id="CHEBI:15377"/>
        <dbReference type="ChEBI" id="CHEBI:28868"/>
        <dbReference type="ChEBI" id="CHEBI:52639"/>
        <dbReference type="ChEBI" id="CHEBI:57756"/>
        <dbReference type="EC" id="3.5.1.23"/>
    </reaction>
</comment>
<feature type="binding site" evidence="2">
    <location>
        <position position="576"/>
    </location>
    <ligand>
        <name>Zn(2+)</name>
        <dbReference type="ChEBI" id="CHEBI:29105"/>
    </ligand>
</feature>
<comment type="caution">
    <text evidence="8">The sequence shown here is derived from an EMBL/GenBank/DDBJ whole genome shotgun (WGS) entry which is preliminary data.</text>
</comment>
<reference evidence="8 9" key="1">
    <citation type="submission" date="2019-08" db="EMBL/GenBank/DDBJ databases">
        <title>Draft genome sequences of two oriental melons (Cucumis melo L. var makuwa).</title>
        <authorList>
            <person name="Kwon S.-Y."/>
        </authorList>
    </citation>
    <scope>NUCLEOTIDE SEQUENCE [LARGE SCALE GENOMIC DNA]</scope>
    <source>
        <strain evidence="9">cv. Chang Bougi</strain>
        <tissue evidence="8">Leaf</tissue>
    </source>
</reference>
<dbReference type="InterPro" id="IPR006823">
    <property type="entry name" value="Ceramidase_alk"/>
</dbReference>
<keyword evidence="5" id="KW-0472">Membrane</keyword>
<dbReference type="GO" id="GO:0042759">
    <property type="term" value="P:long-chain fatty acid biosynthetic process"/>
    <property type="evidence" value="ECO:0007669"/>
    <property type="project" value="TreeGrafter"/>
</dbReference>
<feature type="transmembrane region" description="Helical" evidence="5">
    <location>
        <begin position="17"/>
        <end position="36"/>
    </location>
</feature>
<gene>
    <name evidence="8" type="ORF">E5676_scaffold194G001580</name>
</gene>
<dbReference type="InterPro" id="IPR031329">
    <property type="entry name" value="NEUT/ALK_ceramidase_N"/>
</dbReference>
<keyword evidence="5" id="KW-0812">Transmembrane</keyword>
<keyword evidence="2" id="KW-0479">Metal-binding</keyword>